<dbReference type="GO" id="GO:0003677">
    <property type="term" value="F:DNA binding"/>
    <property type="evidence" value="ECO:0007669"/>
    <property type="project" value="InterPro"/>
</dbReference>
<dbReference type="InterPro" id="IPR010982">
    <property type="entry name" value="Lambda_DNA-bd_dom_sf"/>
</dbReference>
<dbReference type="Pfam" id="PF01381">
    <property type="entry name" value="HTH_3"/>
    <property type="match status" value="1"/>
</dbReference>
<accession>A0A5B9W367</accession>
<dbReference type="SMART" id="SM00530">
    <property type="entry name" value="HTH_XRE"/>
    <property type="match status" value="1"/>
</dbReference>
<organism evidence="3 4">
    <name type="scientific">Aquisphaera giovannonii</name>
    <dbReference type="NCBI Taxonomy" id="406548"/>
    <lineage>
        <taxon>Bacteria</taxon>
        <taxon>Pseudomonadati</taxon>
        <taxon>Planctomycetota</taxon>
        <taxon>Planctomycetia</taxon>
        <taxon>Isosphaerales</taxon>
        <taxon>Isosphaeraceae</taxon>
        <taxon>Aquisphaera</taxon>
    </lineage>
</organism>
<dbReference type="CDD" id="cd00093">
    <property type="entry name" value="HTH_XRE"/>
    <property type="match status" value="1"/>
</dbReference>
<feature type="domain" description="HTH cro/C1-type" evidence="2">
    <location>
        <begin position="7"/>
        <end position="61"/>
    </location>
</feature>
<protein>
    <submittedName>
        <fullName evidence="3">Helix-turn-helix protein</fullName>
    </submittedName>
</protein>
<evidence type="ECO:0000313" key="3">
    <source>
        <dbReference type="EMBL" id="QEH35063.1"/>
    </source>
</evidence>
<evidence type="ECO:0000259" key="2">
    <source>
        <dbReference type="PROSITE" id="PS50943"/>
    </source>
</evidence>
<dbReference type="EMBL" id="CP042997">
    <property type="protein sequence ID" value="QEH35063.1"/>
    <property type="molecule type" value="Genomic_DNA"/>
</dbReference>
<proteinExistence type="predicted"/>
<dbReference type="SUPFAM" id="SSF47413">
    <property type="entry name" value="lambda repressor-like DNA-binding domains"/>
    <property type="match status" value="1"/>
</dbReference>
<name>A0A5B9W367_9BACT</name>
<evidence type="ECO:0000313" key="4">
    <source>
        <dbReference type="Proteomes" id="UP000324233"/>
    </source>
</evidence>
<dbReference type="OrthoDB" id="279463at2"/>
<keyword evidence="4" id="KW-1185">Reference proteome</keyword>
<feature type="compositionally biased region" description="Pro residues" evidence="1">
    <location>
        <begin position="133"/>
        <end position="143"/>
    </location>
</feature>
<sequence length="157" mass="16597">MELKQKLKDLMAARGLNGQKLARLSRVSDSEISRILQGKSRPGLDNALRLARALGVSLDYIADDAADAEPPGPADSVSPDERKALNLVQKLGPAEVLTILENVRFLGYEVAMGRLVGAKPIIEIDKDTAPVIEPKPAPSPAIPAPHVAPRAASSVPA</sequence>
<reference evidence="3 4" key="1">
    <citation type="submission" date="2019-08" db="EMBL/GenBank/DDBJ databases">
        <title>Deep-cultivation of Planctomycetes and their phenomic and genomic characterization uncovers novel biology.</title>
        <authorList>
            <person name="Wiegand S."/>
            <person name="Jogler M."/>
            <person name="Boedeker C."/>
            <person name="Pinto D."/>
            <person name="Vollmers J."/>
            <person name="Rivas-Marin E."/>
            <person name="Kohn T."/>
            <person name="Peeters S.H."/>
            <person name="Heuer A."/>
            <person name="Rast P."/>
            <person name="Oberbeckmann S."/>
            <person name="Bunk B."/>
            <person name="Jeske O."/>
            <person name="Meyerdierks A."/>
            <person name="Storesund J.E."/>
            <person name="Kallscheuer N."/>
            <person name="Luecker S."/>
            <person name="Lage O.M."/>
            <person name="Pohl T."/>
            <person name="Merkel B.J."/>
            <person name="Hornburger P."/>
            <person name="Mueller R.-W."/>
            <person name="Bruemmer F."/>
            <person name="Labrenz M."/>
            <person name="Spormann A.M."/>
            <person name="Op den Camp H."/>
            <person name="Overmann J."/>
            <person name="Amann R."/>
            <person name="Jetten M.S.M."/>
            <person name="Mascher T."/>
            <person name="Medema M.H."/>
            <person name="Devos D.P."/>
            <person name="Kaster A.-K."/>
            <person name="Ovreas L."/>
            <person name="Rohde M."/>
            <person name="Galperin M.Y."/>
            <person name="Jogler C."/>
        </authorList>
    </citation>
    <scope>NUCLEOTIDE SEQUENCE [LARGE SCALE GENOMIC DNA]</scope>
    <source>
        <strain evidence="3 4">OJF2</strain>
    </source>
</reference>
<feature type="region of interest" description="Disordered" evidence="1">
    <location>
        <begin position="130"/>
        <end position="157"/>
    </location>
</feature>
<dbReference type="Gene3D" id="1.10.260.40">
    <property type="entry name" value="lambda repressor-like DNA-binding domains"/>
    <property type="match status" value="1"/>
</dbReference>
<dbReference type="PROSITE" id="PS50943">
    <property type="entry name" value="HTH_CROC1"/>
    <property type="match status" value="1"/>
</dbReference>
<dbReference type="Proteomes" id="UP000324233">
    <property type="component" value="Chromosome"/>
</dbReference>
<dbReference type="InterPro" id="IPR001387">
    <property type="entry name" value="Cro/C1-type_HTH"/>
</dbReference>
<dbReference type="AlphaFoldDB" id="A0A5B9W367"/>
<evidence type="ECO:0000256" key="1">
    <source>
        <dbReference type="SAM" id="MobiDB-lite"/>
    </source>
</evidence>
<dbReference type="KEGG" id="agv:OJF2_36080"/>
<dbReference type="RefSeq" id="WP_148594908.1">
    <property type="nucleotide sequence ID" value="NZ_CP042997.1"/>
</dbReference>
<gene>
    <name evidence="3" type="ORF">OJF2_36080</name>
</gene>